<evidence type="ECO:0000256" key="4">
    <source>
        <dbReference type="ARBA" id="ARBA00023242"/>
    </source>
</evidence>
<sequence>MATSRPKLEVAVTKPTPYTFDLGLLLANDPNPISTSHPDTSAPLEERLSAVARDGAQALINQLLTTTPLQSTTDGVLLTLPAPTTALPREKPVPAAKEPTKWERFAARKGIKPKTRDARAARARTYDEETGEWQSTWGHDRGGRAADRRRARDEDAVQKDWLVEVDERKEREGTEGRKKNGGGGGAKKRRKA</sequence>
<dbReference type="AlphaFoldDB" id="A0A4Q4TBV8"/>
<name>A0A4Q4TBV8_9PEZI</name>
<feature type="compositionally biased region" description="Basic and acidic residues" evidence="6">
    <location>
        <begin position="114"/>
        <end position="127"/>
    </location>
</feature>
<evidence type="ECO:0000256" key="5">
    <source>
        <dbReference type="RuleBase" id="RU364132"/>
    </source>
</evidence>
<dbReference type="OrthoDB" id="28455at2759"/>
<comment type="function">
    <text evidence="5">Involved in ribosomal large subunit assembly.</text>
</comment>
<reference evidence="7 8" key="1">
    <citation type="submission" date="2018-06" db="EMBL/GenBank/DDBJ databases">
        <title>Complete Genomes of Monosporascus.</title>
        <authorList>
            <person name="Robinson A.J."/>
            <person name="Natvig D.O."/>
        </authorList>
    </citation>
    <scope>NUCLEOTIDE SEQUENCE [LARGE SCALE GENOMIC DNA]</scope>
    <source>
        <strain evidence="7 8">CBS 110550</strain>
    </source>
</reference>
<accession>A0A4Q4TBV8</accession>
<gene>
    <name evidence="7" type="ORF">DL764_004645</name>
</gene>
<comment type="caution">
    <text evidence="7">The sequence shown here is derived from an EMBL/GenBank/DDBJ whole genome shotgun (WGS) entry which is preliminary data.</text>
</comment>
<dbReference type="GO" id="GO:0042254">
    <property type="term" value="P:ribosome biogenesis"/>
    <property type="evidence" value="ECO:0007669"/>
    <property type="project" value="UniProtKB-KW"/>
</dbReference>
<evidence type="ECO:0000313" key="7">
    <source>
        <dbReference type="EMBL" id="RYP04146.1"/>
    </source>
</evidence>
<keyword evidence="8" id="KW-1185">Reference proteome</keyword>
<feature type="compositionally biased region" description="Basic and acidic residues" evidence="6">
    <location>
        <begin position="138"/>
        <end position="178"/>
    </location>
</feature>
<dbReference type="GO" id="GO:0005634">
    <property type="term" value="C:nucleus"/>
    <property type="evidence" value="ECO:0007669"/>
    <property type="project" value="UniProtKB-SubCell"/>
</dbReference>
<keyword evidence="3 5" id="KW-0690">Ribosome biogenesis</keyword>
<dbReference type="Proteomes" id="UP000293360">
    <property type="component" value="Unassembled WGS sequence"/>
</dbReference>
<comment type="subcellular location">
    <subcellularLocation>
        <location evidence="1 5">Nucleus</location>
    </subcellularLocation>
</comment>
<organism evidence="7 8">
    <name type="scientific">Monosporascus ibericus</name>
    <dbReference type="NCBI Taxonomy" id="155417"/>
    <lineage>
        <taxon>Eukaryota</taxon>
        <taxon>Fungi</taxon>
        <taxon>Dikarya</taxon>
        <taxon>Ascomycota</taxon>
        <taxon>Pezizomycotina</taxon>
        <taxon>Sordariomycetes</taxon>
        <taxon>Xylariomycetidae</taxon>
        <taxon>Xylariales</taxon>
        <taxon>Xylariales incertae sedis</taxon>
        <taxon>Monosporascus</taxon>
    </lineage>
</organism>
<feature type="region of interest" description="Disordered" evidence="6">
    <location>
        <begin position="109"/>
        <end position="192"/>
    </location>
</feature>
<comment type="similarity">
    <text evidence="2 5">Belongs to the RRS1 family.</text>
</comment>
<evidence type="ECO:0000256" key="2">
    <source>
        <dbReference type="ARBA" id="ARBA00010077"/>
    </source>
</evidence>
<dbReference type="STRING" id="155417.A0A4Q4TBV8"/>
<keyword evidence="4 5" id="KW-0539">Nucleus</keyword>
<protein>
    <recommendedName>
        <fullName evidence="5">Ribosome biogenesis regulatory protein</fullName>
    </recommendedName>
</protein>
<dbReference type="Pfam" id="PF04939">
    <property type="entry name" value="RRS1"/>
    <property type="match status" value="1"/>
</dbReference>
<dbReference type="EMBL" id="QJNU01000225">
    <property type="protein sequence ID" value="RYP04146.1"/>
    <property type="molecule type" value="Genomic_DNA"/>
</dbReference>
<dbReference type="InterPro" id="IPR007023">
    <property type="entry name" value="Ribosom_reg"/>
</dbReference>
<evidence type="ECO:0000313" key="8">
    <source>
        <dbReference type="Proteomes" id="UP000293360"/>
    </source>
</evidence>
<proteinExistence type="inferred from homology"/>
<evidence type="ECO:0000256" key="6">
    <source>
        <dbReference type="SAM" id="MobiDB-lite"/>
    </source>
</evidence>
<evidence type="ECO:0000256" key="3">
    <source>
        <dbReference type="ARBA" id="ARBA00022517"/>
    </source>
</evidence>
<evidence type="ECO:0000256" key="1">
    <source>
        <dbReference type="ARBA" id="ARBA00004123"/>
    </source>
</evidence>